<comment type="caution">
    <text evidence="4">The sequence shown here is derived from an EMBL/GenBank/DDBJ whole genome shotgun (WGS) entry which is preliminary data.</text>
</comment>
<proteinExistence type="inferred from homology"/>
<dbReference type="GO" id="GO:0030688">
    <property type="term" value="C:preribosome, small subunit precursor"/>
    <property type="evidence" value="ECO:0007669"/>
    <property type="project" value="InterPro"/>
</dbReference>
<dbReference type="GO" id="GO:0006364">
    <property type="term" value="P:rRNA processing"/>
    <property type="evidence" value="ECO:0007669"/>
    <property type="project" value="InterPro"/>
</dbReference>
<evidence type="ECO:0000256" key="1">
    <source>
        <dbReference type="ARBA" id="ARBA00004123"/>
    </source>
</evidence>
<gene>
    <name evidence="4" type="ORF">EWM64_g2019</name>
</gene>
<dbReference type="STRING" id="135208.A0A4Z0A6M8"/>
<keyword evidence="3" id="KW-0539">Nucleus</keyword>
<dbReference type="InterPro" id="IPR010301">
    <property type="entry name" value="RRP1"/>
</dbReference>
<dbReference type="OrthoDB" id="2019504at2759"/>
<dbReference type="AlphaFoldDB" id="A0A4Z0A6M8"/>
<dbReference type="EMBL" id="SFCI01000153">
    <property type="protein sequence ID" value="TFY81997.1"/>
    <property type="molecule type" value="Genomic_DNA"/>
</dbReference>
<dbReference type="GO" id="GO:0005634">
    <property type="term" value="C:nucleus"/>
    <property type="evidence" value="ECO:0007669"/>
    <property type="project" value="UniProtKB-SubCell"/>
</dbReference>
<comment type="subcellular location">
    <subcellularLocation>
        <location evidence="1">Nucleus</location>
    </subcellularLocation>
</comment>
<protein>
    <submittedName>
        <fullName evidence="4">Uncharacterized protein</fullName>
    </submittedName>
</protein>
<evidence type="ECO:0000313" key="5">
    <source>
        <dbReference type="Proteomes" id="UP000298061"/>
    </source>
</evidence>
<sequence length="189" mass="21082">MVCIVLCIDGEADSDANLSPDDIRVPVSLAYHLADIYLEELDKAIGSQQDTENEDENQPAPLGTLLDPFFALAARTQSKHTYERLQSELLEPVVQSLAPSPARSAESPSIKRRRLTGAEFVHFPDNACMTDPKEEGKVDRSTLRKALLRKLFEIASDQSSRDSNRRKLYAFWRANVEDDDDEATSVDAS</sequence>
<evidence type="ECO:0000256" key="3">
    <source>
        <dbReference type="ARBA" id="ARBA00023242"/>
    </source>
</evidence>
<reference evidence="4 5" key="1">
    <citation type="submission" date="2019-02" db="EMBL/GenBank/DDBJ databases">
        <title>Genome sequencing of the rare red list fungi Hericium alpestre (H. flagellum).</title>
        <authorList>
            <person name="Buettner E."/>
            <person name="Kellner H."/>
        </authorList>
    </citation>
    <scope>NUCLEOTIDE SEQUENCE [LARGE SCALE GENOMIC DNA]</scope>
    <source>
        <strain evidence="4 5">DSM 108284</strain>
    </source>
</reference>
<dbReference type="Proteomes" id="UP000298061">
    <property type="component" value="Unassembled WGS sequence"/>
</dbReference>
<dbReference type="Pfam" id="PF05997">
    <property type="entry name" value="Nop52"/>
    <property type="match status" value="1"/>
</dbReference>
<organism evidence="4 5">
    <name type="scientific">Hericium alpestre</name>
    <dbReference type="NCBI Taxonomy" id="135208"/>
    <lineage>
        <taxon>Eukaryota</taxon>
        <taxon>Fungi</taxon>
        <taxon>Dikarya</taxon>
        <taxon>Basidiomycota</taxon>
        <taxon>Agaricomycotina</taxon>
        <taxon>Agaricomycetes</taxon>
        <taxon>Russulales</taxon>
        <taxon>Hericiaceae</taxon>
        <taxon>Hericium</taxon>
    </lineage>
</organism>
<keyword evidence="5" id="KW-1185">Reference proteome</keyword>
<accession>A0A4Z0A6M8</accession>
<evidence type="ECO:0000256" key="2">
    <source>
        <dbReference type="ARBA" id="ARBA00006374"/>
    </source>
</evidence>
<name>A0A4Z0A6M8_9AGAM</name>
<comment type="similarity">
    <text evidence="2">Belongs to the RRP1 family.</text>
</comment>
<evidence type="ECO:0000313" key="4">
    <source>
        <dbReference type="EMBL" id="TFY81997.1"/>
    </source>
</evidence>